<gene>
    <name evidence="1" type="ORF">PG997_011509</name>
</gene>
<comment type="caution">
    <text evidence="1">The sequence shown here is derived from an EMBL/GenBank/DDBJ whole genome shotgun (WGS) entry which is preliminary data.</text>
</comment>
<dbReference type="GeneID" id="92048884"/>
<proteinExistence type="predicted"/>
<reference evidence="1 2" key="1">
    <citation type="submission" date="2023-01" db="EMBL/GenBank/DDBJ databases">
        <title>Analysis of 21 Apiospora genomes using comparative genomics revels a genus with tremendous synthesis potential of carbohydrate active enzymes and secondary metabolites.</title>
        <authorList>
            <person name="Sorensen T."/>
        </authorList>
    </citation>
    <scope>NUCLEOTIDE SEQUENCE [LARGE SCALE GENOMIC DNA]</scope>
    <source>
        <strain evidence="1 2">CBS 114990</strain>
    </source>
</reference>
<evidence type="ECO:0000313" key="2">
    <source>
        <dbReference type="Proteomes" id="UP001433268"/>
    </source>
</evidence>
<name>A0ABR1VJ93_9PEZI</name>
<dbReference type="Proteomes" id="UP001433268">
    <property type="component" value="Unassembled WGS sequence"/>
</dbReference>
<sequence>MNESSLLKLPGELQNNIFFQHCDGLDRLILRNTCHRLRGIIPRPDVHELIEAEASNPMAVKEDLYTCYMCVRLRHRSRFAYNMVEKWKERGGEDASMRFCVDCGLMVQSLRDEKTGRTKIVHKYRVGRYIAIGGRYHVVCIKCKTLGLAGCDPSRPTCWRCWHAFEKRVTGESEREWELRELHRAERRSWPEPCRSLGQPSG</sequence>
<dbReference type="EMBL" id="JAQQWN010000008">
    <property type="protein sequence ID" value="KAK8071306.1"/>
    <property type="molecule type" value="Genomic_DNA"/>
</dbReference>
<evidence type="ECO:0000313" key="1">
    <source>
        <dbReference type="EMBL" id="KAK8071306.1"/>
    </source>
</evidence>
<organism evidence="1 2">
    <name type="scientific">Apiospora hydei</name>
    <dbReference type="NCBI Taxonomy" id="1337664"/>
    <lineage>
        <taxon>Eukaryota</taxon>
        <taxon>Fungi</taxon>
        <taxon>Dikarya</taxon>
        <taxon>Ascomycota</taxon>
        <taxon>Pezizomycotina</taxon>
        <taxon>Sordariomycetes</taxon>
        <taxon>Xylariomycetidae</taxon>
        <taxon>Amphisphaeriales</taxon>
        <taxon>Apiosporaceae</taxon>
        <taxon>Apiospora</taxon>
    </lineage>
</organism>
<dbReference type="RefSeq" id="XP_066665114.1">
    <property type="nucleotide sequence ID" value="XM_066815824.1"/>
</dbReference>
<accession>A0ABR1VJ93</accession>
<evidence type="ECO:0008006" key="3">
    <source>
        <dbReference type="Google" id="ProtNLM"/>
    </source>
</evidence>
<keyword evidence="2" id="KW-1185">Reference proteome</keyword>
<protein>
    <recommendedName>
        <fullName evidence="3">F-box domain-containing protein</fullName>
    </recommendedName>
</protein>